<evidence type="ECO:0000259" key="1">
    <source>
        <dbReference type="Pfam" id="PF13360"/>
    </source>
</evidence>
<evidence type="ECO:0000313" key="3">
    <source>
        <dbReference type="Proteomes" id="UP000188273"/>
    </source>
</evidence>
<sequence>MISRIVLLLSAAALLAGCQENSNMYKQSADVSGLDMVSVPVLEKNGYELEWQRDMPIKQNEEIKFVFRNPGYFLALTNKNVILCYNIETGKQHFIRSISRPGLPLTEPSEREGILYTTVGDVLWSIDVESANIGVVSELESPTRSPVVFNSYAAYVIGLDKRISCYGLEDGVLSFQVTADNDSKITTALVNDEYLWFATKKGNIYCSSADEAKRIWAFDATDEIKADIAARGDYLYAASMDTMLYKLNAYTGDLQWKAHLGSPLLTKPVVYDDVILQQTSRNGLCAVKADNGKLLWMVKDGIKFLSRKADRVFVLCEGGIVKKMSLRQQECVGSMKVENLDTALENTIDSRIFLVSKGGRIYCLDAIRTVD</sequence>
<dbReference type="InterPro" id="IPR002372">
    <property type="entry name" value="PQQ_rpt_dom"/>
</dbReference>
<dbReference type="AlphaFoldDB" id="A0A1Q2HQS5"/>
<dbReference type="Gene3D" id="2.130.10.10">
    <property type="entry name" value="YVTN repeat-like/Quinoprotein amine dehydrogenase"/>
    <property type="match status" value="1"/>
</dbReference>
<dbReference type="KEGG" id="pbu:L21SP3_01424"/>
<dbReference type="Proteomes" id="UP000188273">
    <property type="component" value="Chromosome"/>
</dbReference>
<dbReference type="RefSeq" id="WP_123785161.1">
    <property type="nucleotide sequence ID" value="NZ_CP019633.1"/>
</dbReference>
<dbReference type="InterPro" id="IPR011047">
    <property type="entry name" value="Quinoprotein_ADH-like_sf"/>
</dbReference>
<dbReference type="STRING" id="1940790.L21SP3_01424"/>
<dbReference type="EMBL" id="CP019633">
    <property type="protein sequence ID" value="AQQ09616.1"/>
    <property type="molecule type" value="Genomic_DNA"/>
</dbReference>
<dbReference type="OrthoDB" id="246101at2"/>
<protein>
    <submittedName>
        <fullName evidence="2">Outer membrane protein assembly factor BamB</fullName>
    </submittedName>
</protein>
<proteinExistence type="predicted"/>
<dbReference type="PANTHER" id="PTHR34512:SF30">
    <property type="entry name" value="OUTER MEMBRANE PROTEIN ASSEMBLY FACTOR BAMB"/>
    <property type="match status" value="1"/>
</dbReference>
<feature type="domain" description="Pyrrolo-quinoline quinone repeat" evidence="1">
    <location>
        <begin position="201"/>
        <end position="301"/>
    </location>
</feature>
<dbReference type="SUPFAM" id="SSF50998">
    <property type="entry name" value="Quinoprotein alcohol dehydrogenase-like"/>
    <property type="match status" value="1"/>
</dbReference>
<organism evidence="2 3">
    <name type="scientific">Sedimentisphaera cyanobacteriorum</name>
    <dbReference type="NCBI Taxonomy" id="1940790"/>
    <lineage>
        <taxon>Bacteria</taxon>
        <taxon>Pseudomonadati</taxon>
        <taxon>Planctomycetota</taxon>
        <taxon>Phycisphaerae</taxon>
        <taxon>Sedimentisphaerales</taxon>
        <taxon>Sedimentisphaeraceae</taxon>
        <taxon>Sedimentisphaera</taxon>
    </lineage>
</organism>
<dbReference type="PROSITE" id="PS51257">
    <property type="entry name" value="PROKAR_LIPOPROTEIN"/>
    <property type="match status" value="1"/>
</dbReference>
<evidence type="ECO:0000313" key="2">
    <source>
        <dbReference type="EMBL" id="AQQ09616.1"/>
    </source>
</evidence>
<gene>
    <name evidence="2" type="primary">bamB</name>
    <name evidence="2" type="ORF">L21SP3_01424</name>
</gene>
<accession>A0A1Q2HQS5</accession>
<dbReference type="Pfam" id="PF13360">
    <property type="entry name" value="PQQ_2"/>
    <property type="match status" value="1"/>
</dbReference>
<keyword evidence="3" id="KW-1185">Reference proteome</keyword>
<reference evidence="3" key="1">
    <citation type="submission" date="2017-02" db="EMBL/GenBank/DDBJ databases">
        <title>Comparative genomics and description of representatives of a novel lineage of planctomycetes thriving in anoxic sediments.</title>
        <authorList>
            <person name="Spring S."/>
            <person name="Bunk B."/>
            <person name="Sproer C."/>
            <person name="Klenk H.-P."/>
        </authorList>
    </citation>
    <scope>NUCLEOTIDE SEQUENCE [LARGE SCALE GENOMIC DNA]</scope>
    <source>
        <strain evidence="3">L21-RPul-D3</strain>
    </source>
</reference>
<name>A0A1Q2HQS5_9BACT</name>
<dbReference type="InterPro" id="IPR015943">
    <property type="entry name" value="WD40/YVTN_repeat-like_dom_sf"/>
</dbReference>
<dbReference type="PANTHER" id="PTHR34512">
    <property type="entry name" value="CELL SURFACE PROTEIN"/>
    <property type="match status" value="1"/>
</dbReference>